<feature type="site" description="Important for catalytic activity" evidence="7">
    <location>
        <position position="272"/>
    </location>
</feature>
<evidence type="ECO:0000256" key="8">
    <source>
        <dbReference type="SAM" id="MobiDB-lite"/>
    </source>
</evidence>
<dbReference type="EMBL" id="FMCV01000027">
    <property type="protein sequence ID" value="SCF43028.1"/>
    <property type="molecule type" value="Genomic_DNA"/>
</dbReference>
<reference evidence="10" key="1">
    <citation type="submission" date="2016-06" db="EMBL/GenBank/DDBJ databases">
        <authorList>
            <person name="Varghese N."/>
        </authorList>
    </citation>
    <scope>NUCLEOTIDE SEQUENCE [LARGE SCALE GENOMIC DNA]</scope>
    <source>
        <strain evidence="10">DSM 45555</strain>
    </source>
</reference>
<keyword evidence="6 7" id="KW-0961">Cell wall biogenesis/degradation</keyword>
<evidence type="ECO:0000256" key="1">
    <source>
        <dbReference type="ARBA" id="ARBA00022475"/>
    </source>
</evidence>
<keyword evidence="1 7" id="KW-1003">Cell membrane</keyword>
<accession>A0A1C5ACR4</accession>
<evidence type="ECO:0000256" key="4">
    <source>
        <dbReference type="ARBA" id="ARBA00023136"/>
    </source>
</evidence>
<keyword evidence="4 7" id="KW-0472">Membrane</keyword>
<dbReference type="RefSeq" id="WP_091050450.1">
    <property type="nucleotide sequence ID" value="NZ_FMCV01000027.1"/>
</dbReference>
<feature type="transmembrane region" description="Helical" evidence="7">
    <location>
        <begin position="40"/>
        <end position="61"/>
    </location>
</feature>
<dbReference type="GO" id="GO:0008932">
    <property type="term" value="F:lytic endotransglycosylase activity"/>
    <property type="evidence" value="ECO:0007669"/>
    <property type="project" value="UniProtKB-UniRule"/>
</dbReference>
<gene>
    <name evidence="7" type="primary">mltG</name>
    <name evidence="9" type="ORF">GA0070215_12774</name>
</gene>
<evidence type="ECO:0000313" key="9">
    <source>
        <dbReference type="EMBL" id="SCF43028.1"/>
    </source>
</evidence>
<dbReference type="Gene3D" id="3.30.1490.480">
    <property type="entry name" value="Endolytic murein transglycosylase"/>
    <property type="match status" value="1"/>
</dbReference>
<feature type="compositionally biased region" description="Acidic residues" evidence="8">
    <location>
        <begin position="1"/>
        <end position="10"/>
    </location>
</feature>
<evidence type="ECO:0000256" key="5">
    <source>
        <dbReference type="ARBA" id="ARBA00023239"/>
    </source>
</evidence>
<dbReference type="AlphaFoldDB" id="A0A1C5ACR4"/>
<dbReference type="InterPro" id="IPR003770">
    <property type="entry name" value="MLTG-like"/>
</dbReference>
<name>A0A1C5ACR4_9ACTN</name>
<dbReference type="PANTHER" id="PTHR30518">
    <property type="entry name" value="ENDOLYTIC MUREIN TRANSGLYCOSYLASE"/>
    <property type="match status" value="1"/>
</dbReference>
<dbReference type="PANTHER" id="PTHR30518:SF2">
    <property type="entry name" value="ENDOLYTIC MUREIN TRANSGLYCOSYLASE"/>
    <property type="match status" value="1"/>
</dbReference>
<keyword evidence="5 7" id="KW-0456">Lyase</keyword>
<comment type="catalytic activity">
    <reaction evidence="7">
        <text>a peptidoglycan chain = a peptidoglycan chain with N-acetyl-1,6-anhydromuramyl-[peptide] at the reducing end + a peptidoglycan chain with N-acetylglucosamine at the non-reducing end.</text>
        <dbReference type="EC" id="4.2.2.29"/>
    </reaction>
</comment>
<keyword evidence="2 7" id="KW-0812">Transmembrane</keyword>
<dbReference type="Pfam" id="PF02618">
    <property type="entry name" value="YceG"/>
    <property type="match status" value="1"/>
</dbReference>
<dbReference type="GO" id="GO:0005886">
    <property type="term" value="C:plasma membrane"/>
    <property type="evidence" value="ECO:0007669"/>
    <property type="project" value="UniProtKB-SubCell"/>
</dbReference>
<dbReference type="NCBIfam" id="TIGR00247">
    <property type="entry name" value="endolytic transglycosylase MltG"/>
    <property type="match status" value="1"/>
</dbReference>
<keyword evidence="10" id="KW-1185">Reference proteome</keyword>
<dbReference type="GO" id="GO:0009252">
    <property type="term" value="P:peptidoglycan biosynthetic process"/>
    <property type="evidence" value="ECO:0007669"/>
    <property type="project" value="UniProtKB-UniRule"/>
</dbReference>
<sequence>MIDDLDLGFDEQDRGDKGRHRRGAVRRRQGKSGGGRGKTLLALALALVLLGGIGGAAFYGFDRVQSYFVTPDYDGSGTGEVTVEIKQGALIADMGDALVASDVVKSTKAFIEAAEENSRSKNIQPGTYKLRKQMSGDAAVAALLDLKNKIVNGITIPEGLTAKTVYKRLSEKTDIPVEDFEAAAKDPIALGVPDWWFKRSDGKKVTPSIEGFLFPDTYEIPPKATAETVLKLMVDNFLTVTGNLRFAENVQANRGGISPYEVLIVASLSQAEAGNKDDLGKIARVAYNRVYGGNFPCNCLQFDVSVNYYWELTGKPTKASKDMSRAELYDEKNPYSTHAHPGLPPTPINNPGKQALEGALKPPNEKWLFFVAIDKQGHSAFATTNAEHERNIEKAKENGVL</sequence>
<comment type="function">
    <text evidence="7">Functions as a peptidoglycan terminase that cleaves nascent peptidoglycan strands endolytically to terminate their elongation.</text>
</comment>
<evidence type="ECO:0000256" key="3">
    <source>
        <dbReference type="ARBA" id="ARBA00022989"/>
    </source>
</evidence>
<comment type="subcellular location">
    <subcellularLocation>
        <location evidence="7">Cell membrane</location>
        <topology evidence="7">Single-pass membrane protein</topology>
    </subcellularLocation>
</comment>
<dbReference type="GO" id="GO:0071555">
    <property type="term" value="P:cell wall organization"/>
    <property type="evidence" value="ECO:0007669"/>
    <property type="project" value="UniProtKB-KW"/>
</dbReference>
<feature type="compositionally biased region" description="Basic residues" evidence="8">
    <location>
        <begin position="17"/>
        <end position="30"/>
    </location>
</feature>
<dbReference type="Gene3D" id="3.30.160.60">
    <property type="entry name" value="Classic Zinc Finger"/>
    <property type="match status" value="1"/>
</dbReference>
<protein>
    <recommendedName>
        <fullName evidence="7">Endolytic murein transglycosylase</fullName>
        <ecNumber evidence="7">4.2.2.29</ecNumber>
    </recommendedName>
    <alternativeName>
        <fullName evidence="7">Peptidoglycan lytic transglycosylase</fullName>
    </alternativeName>
    <alternativeName>
        <fullName evidence="7">Peptidoglycan polymerization terminase</fullName>
    </alternativeName>
</protein>
<evidence type="ECO:0000313" key="10">
    <source>
        <dbReference type="Proteomes" id="UP000198551"/>
    </source>
</evidence>
<evidence type="ECO:0000256" key="7">
    <source>
        <dbReference type="HAMAP-Rule" id="MF_02065"/>
    </source>
</evidence>
<dbReference type="HAMAP" id="MF_02065">
    <property type="entry name" value="MltG"/>
    <property type="match status" value="1"/>
</dbReference>
<keyword evidence="3 7" id="KW-1133">Transmembrane helix</keyword>
<dbReference type="Proteomes" id="UP000198551">
    <property type="component" value="Unassembled WGS sequence"/>
</dbReference>
<feature type="region of interest" description="Disordered" evidence="8">
    <location>
        <begin position="1"/>
        <end position="35"/>
    </location>
</feature>
<dbReference type="EC" id="4.2.2.29" evidence="7"/>
<evidence type="ECO:0000256" key="2">
    <source>
        <dbReference type="ARBA" id="ARBA00022692"/>
    </source>
</evidence>
<proteinExistence type="inferred from homology"/>
<evidence type="ECO:0000256" key="6">
    <source>
        <dbReference type="ARBA" id="ARBA00023316"/>
    </source>
</evidence>
<comment type="similarity">
    <text evidence="7">Belongs to the transglycosylase MltG family.</text>
</comment>
<organism evidence="9 10">
    <name type="scientific">Micromonospora marina</name>
    <dbReference type="NCBI Taxonomy" id="307120"/>
    <lineage>
        <taxon>Bacteria</taxon>
        <taxon>Bacillati</taxon>
        <taxon>Actinomycetota</taxon>
        <taxon>Actinomycetes</taxon>
        <taxon>Micromonosporales</taxon>
        <taxon>Micromonosporaceae</taxon>
        <taxon>Micromonospora</taxon>
    </lineage>
</organism>